<keyword evidence="2" id="KW-0723">Serine/threonine-protein kinase</keyword>
<accession>A0A8X6UQ06</accession>
<feature type="compositionally biased region" description="Basic residues" evidence="10">
    <location>
        <begin position="277"/>
        <end position="289"/>
    </location>
</feature>
<comment type="catalytic activity">
    <reaction evidence="8">
        <text>L-seryl-[protein] + ATP = O-phospho-L-seryl-[protein] + ADP + H(+)</text>
        <dbReference type="Rhea" id="RHEA:17989"/>
        <dbReference type="Rhea" id="RHEA-COMP:9863"/>
        <dbReference type="Rhea" id="RHEA-COMP:11604"/>
        <dbReference type="ChEBI" id="CHEBI:15378"/>
        <dbReference type="ChEBI" id="CHEBI:29999"/>
        <dbReference type="ChEBI" id="CHEBI:30616"/>
        <dbReference type="ChEBI" id="CHEBI:83421"/>
        <dbReference type="ChEBI" id="CHEBI:456216"/>
        <dbReference type="EC" id="2.7.11.1"/>
    </reaction>
</comment>
<dbReference type="Gene3D" id="1.10.510.10">
    <property type="entry name" value="Transferase(Phosphotransferase) domain 1"/>
    <property type="match status" value="2"/>
</dbReference>
<dbReference type="PANTHER" id="PTHR47634:SF9">
    <property type="entry name" value="PROTEIN KINASE DOMAIN-CONTAINING PROTEIN-RELATED"/>
    <property type="match status" value="1"/>
</dbReference>
<dbReference type="OrthoDB" id="2649at2759"/>
<keyword evidence="5" id="KW-0418">Kinase</keyword>
<dbReference type="InterPro" id="IPR051334">
    <property type="entry name" value="SRPK"/>
</dbReference>
<feature type="compositionally biased region" description="Basic and acidic residues" evidence="10">
    <location>
        <begin position="28"/>
        <end position="37"/>
    </location>
</feature>
<evidence type="ECO:0000256" key="5">
    <source>
        <dbReference type="ARBA" id="ARBA00022777"/>
    </source>
</evidence>
<evidence type="ECO:0000256" key="6">
    <source>
        <dbReference type="ARBA" id="ARBA00022840"/>
    </source>
</evidence>
<dbReference type="Gene3D" id="3.30.200.20">
    <property type="entry name" value="Phosphorylase Kinase, domain 1"/>
    <property type="match status" value="1"/>
</dbReference>
<dbReference type="AlphaFoldDB" id="A0A8X6UQ06"/>
<evidence type="ECO:0000256" key="10">
    <source>
        <dbReference type="SAM" id="MobiDB-lite"/>
    </source>
</evidence>
<feature type="region of interest" description="Disordered" evidence="10">
    <location>
        <begin position="1"/>
        <end position="70"/>
    </location>
</feature>
<dbReference type="EC" id="2.7.11.1" evidence="1"/>
<dbReference type="FunFam" id="1.10.510.10:FF:000275">
    <property type="entry name" value="SRSF protein kinase 2 isoform X3"/>
    <property type="match status" value="1"/>
</dbReference>
<dbReference type="GO" id="GO:0005737">
    <property type="term" value="C:cytoplasm"/>
    <property type="evidence" value="ECO:0007669"/>
    <property type="project" value="TreeGrafter"/>
</dbReference>
<evidence type="ECO:0000259" key="11">
    <source>
        <dbReference type="PROSITE" id="PS50011"/>
    </source>
</evidence>
<evidence type="ECO:0000256" key="9">
    <source>
        <dbReference type="PROSITE-ProRule" id="PRU10141"/>
    </source>
</evidence>
<dbReference type="PROSITE" id="PS00108">
    <property type="entry name" value="PROTEIN_KINASE_ST"/>
    <property type="match status" value="1"/>
</dbReference>
<dbReference type="GO" id="GO:0005634">
    <property type="term" value="C:nucleus"/>
    <property type="evidence" value="ECO:0007669"/>
    <property type="project" value="TreeGrafter"/>
</dbReference>
<evidence type="ECO:0000313" key="12">
    <source>
        <dbReference type="EMBL" id="GFU36152.1"/>
    </source>
</evidence>
<keyword evidence="6 9" id="KW-0067">ATP-binding</keyword>
<name>A0A8X6UQ06_NEPPI</name>
<evidence type="ECO:0000256" key="7">
    <source>
        <dbReference type="ARBA" id="ARBA00047899"/>
    </source>
</evidence>
<dbReference type="SMART" id="SM00220">
    <property type="entry name" value="S_TKc"/>
    <property type="match status" value="1"/>
</dbReference>
<gene>
    <name evidence="12" type="primary">SRPK1</name>
    <name evidence="12" type="ORF">NPIL_435001</name>
</gene>
<sequence>MNSDVNRKVMAIQAKKKRSKGPKSKLKSRPENTETKKLSSVRQSNYDMPYEDEDDEEILGSDDDEQEDPQDYCKGGYHPVKIGDLFHGRYHVIRKLGWGHFSTVWLCWDLIGKRFVALKVVKSASHYTETALDEIKLLRSVRESDPNNCFREKVVQLLDDFKISGVNGTHVCMVFEVLGHNLLKLIIRSNYQGIPLSNVKLIIRQVIEGLDYLHKQCKIIHTDIKPENILIAVDESYVRKLAYEATQWQKMGIRLPGSLVSTAPKEFRDPNPNTKMSKNKKKKMRKKAKRQQELLEMQMQQLEELEMEENFNQDRIGDGDNAEGDGENVDNDSRCNGSSDDNCGQNISVTKTYGHSPGTSVSPSQEYCSPIHSENIPRIGSVERPRLSVSAEGLCNGHEDNVDESYLTSRGRLERSESTLTPSCHQKSKEPEIRRVASCPENDKPMDHKPDPVHEVCDISVKIADLGNACWVHHHFTEDIQTRQYRCLEVLLGAGYGPPADIWSTACMAFELATGDYLFEPHSGEDYSRDEDHLAHIIELLGDIPKHIAFSGKYSREFFNKKGELRHITKLKPWGLYSVLMEKYEWDPSEARAFTEFLIPMLAFDPTERATASECLKHPWLAS</sequence>
<dbReference type="PROSITE" id="PS50011">
    <property type="entry name" value="PROTEIN_KINASE_DOM"/>
    <property type="match status" value="1"/>
</dbReference>
<comment type="catalytic activity">
    <reaction evidence="7">
        <text>L-threonyl-[protein] + ATP = O-phospho-L-threonyl-[protein] + ADP + H(+)</text>
        <dbReference type="Rhea" id="RHEA:46608"/>
        <dbReference type="Rhea" id="RHEA-COMP:11060"/>
        <dbReference type="Rhea" id="RHEA-COMP:11605"/>
        <dbReference type="ChEBI" id="CHEBI:15378"/>
        <dbReference type="ChEBI" id="CHEBI:30013"/>
        <dbReference type="ChEBI" id="CHEBI:30616"/>
        <dbReference type="ChEBI" id="CHEBI:61977"/>
        <dbReference type="ChEBI" id="CHEBI:456216"/>
        <dbReference type="EC" id="2.7.11.1"/>
    </reaction>
</comment>
<dbReference type="GO" id="GO:0050684">
    <property type="term" value="P:regulation of mRNA processing"/>
    <property type="evidence" value="ECO:0007669"/>
    <property type="project" value="TreeGrafter"/>
</dbReference>
<evidence type="ECO:0000256" key="3">
    <source>
        <dbReference type="ARBA" id="ARBA00022679"/>
    </source>
</evidence>
<keyword evidence="13" id="KW-1185">Reference proteome</keyword>
<feature type="domain" description="Protein kinase" evidence="11">
    <location>
        <begin position="90"/>
        <end position="621"/>
    </location>
</feature>
<evidence type="ECO:0000256" key="8">
    <source>
        <dbReference type="ARBA" id="ARBA00048679"/>
    </source>
</evidence>
<evidence type="ECO:0000313" key="13">
    <source>
        <dbReference type="Proteomes" id="UP000887013"/>
    </source>
</evidence>
<dbReference type="InterPro" id="IPR008271">
    <property type="entry name" value="Ser/Thr_kinase_AS"/>
</dbReference>
<dbReference type="EMBL" id="BMAW01130694">
    <property type="protein sequence ID" value="GFU36152.1"/>
    <property type="molecule type" value="Genomic_DNA"/>
</dbReference>
<feature type="binding site" evidence="9">
    <location>
        <position position="119"/>
    </location>
    <ligand>
        <name>ATP</name>
        <dbReference type="ChEBI" id="CHEBI:30616"/>
    </ligand>
</feature>
<dbReference type="FunFam" id="3.30.200.20:FF:000163">
    <property type="entry name" value="SRSF protein kinase 2 isoform X1"/>
    <property type="match status" value="1"/>
</dbReference>
<dbReference type="SUPFAM" id="SSF56112">
    <property type="entry name" value="Protein kinase-like (PK-like)"/>
    <property type="match status" value="1"/>
</dbReference>
<keyword evidence="3" id="KW-0808">Transferase</keyword>
<proteinExistence type="predicted"/>
<dbReference type="PANTHER" id="PTHR47634">
    <property type="entry name" value="PROTEIN KINASE DOMAIN-CONTAINING PROTEIN-RELATED"/>
    <property type="match status" value="1"/>
</dbReference>
<dbReference type="Pfam" id="PF00069">
    <property type="entry name" value="Pkinase"/>
    <property type="match status" value="2"/>
</dbReference>
<feature type="region of interest" description="Disordered" evidence="10">
    <location>
        <begin position="314"/>
        <end position="372"/>
    </location>
</feature>
<dbReference type="GO" id="GO:0004674">
    <property type="term" value="F:protein serine/threonine kinase activity"/>
    <property type="evidence" value="ECO:0007669"/>
    <property type="project" value="UniProtKB-KW"/>
</dbReference>
<feature type="compositionally biased region" description="Polar residues" evidence="10">
    <location>
        <begin position="334"/>
        <end position="367"/>
    </location>
</feature>
<feature type="compositionally biased region" description="Acidic residues" evidence="10">
    <location>
        <begin position="320"/>
        <end position="330"/>
    </location>
</feature>
<dbReference type="Proteomes" id="UP000887013">
    <property type="component" value="Unassembled WGS sequence"/>
</dbReference>
<dbReference type="PROSITE" id="PS00107">
    <property type="entry name" value="PROTEIN_KINASE_ATP"/>
    <property type="match status" value="1"/>
</dbReference>
<feature type="region of interest" description="Disordered" evidence="10">
    <location>
        <begin position="261"/>
        <end position="291"/>
    </location>
</feature>
<evidence type="ECO:0000256" key="4">
    <source>
        <dbReference type="ARBA" id="ARBA00022741"/>
    </source>
</evidence>
<feature type="compositionally biased region" description="Basic residues" evidence="10">
    <location>
        <begin position="14"/>
        <end position="27"/>
    </location>
</feature>
<evidence type="ECO:0000256" key="2">
    <source>
        <dbReference type="ARBA" id="ARBA00022527"/>
    </source>
</evidence>
<evidence type="ECO:0000256" key="1">
    <source>
        <dbReference type="ARBA" id="ARBA00012513"/>
    </source>
</evidence>
<dbReference type="FunFam" id="1.10.510.10:FF:000642">
    <property type="entry name" value="Serine/threonine-protein kinase srpk2"/>
    <property type="match status" value="1"/>
</dbReference>
<reference evidence="12" key="1">
    <citation type="submission" date="2020-08" db="EMBL/GenBank/DDBJ databases">
        <title>Multicomponent nature underlies the extraordinary mechanical properties of spider dragline silk.</title>
        <authorList>
            <person name="Kono N."/>
            <person name="Nakamura H."/>
            <person name="Mori M."/>
            <person name="Yoshida Y."/>
            <person name="Ohtoshi R."/>
            <person name="Malay A.D."/>
            <person name="Moran D.A.P."/>
            <person name="Tomita M."/>
            <person name="Numata K."/>
            <person name="Arakawa K."/>
        </authorList>
    </citation>
    <scope>NUCLEOTIDE SEQUENCE</scope>
</reference>
<dbReference type="InterPro" id="IPR011009">
    <property type="entry name" value="Kinase-like_dom_sf"/>
</dbReference>
<dbReference type="GO" id="GO:0000245">
    <property type="term" value="P:spliceosomal complex assembly"/>
    <property type="evidence" value="ECO:0007669"/>
    <property type="project" value="TreeGrafter"/>
</dbReference>
<dbReference type="GO" id="GO:0005524">
    <property type="term" value="F:ATP binding"/>
    <property type="evidence" value="ECO:0007669"/>
    <property type="project" value="UniProtKB-UniRule"/>
</dbReference>
<dbReference type="InterPro" id="IPR000719">
    <property type="entry name" value="Prot_kinase_dom"/>
</dbReference>
<dbReference type="InterPro" id="IPR017441">
    <property type="entry name" value="Protein_kinase_ATP_BS"/>
</dbReference>
<organism evidence="12 13">
    <name type="scientific">Nephila pilipes</name>
    <name type="common">Giant wood spider</name>
    <name type="synonym">Nephila maculata</name>
    <dbReference type="NCBI Taxonomy" id="299642"/>
    <lineage>
        <taxon>Eukaryota</taxon>
        <taxon>Metazoa</taxon>
        <taxon>Ecdysozoa</taxon>
        <taxon>Arthropoda</taxon>
        <taxon>Chelicerata</taxon>
        <taxon>Arachnida</taxon>
        <taxon>Araneae</taxon>
        <taxon>Araneomorphae</taxon>
        <taxon>Entelegynae</taxon>
        <taxon>Araneoidea</taxon>
        <taxon>Nephilidae</taxon>
        <taxon>Nephila</taxon>
    </lineage>
</organism>
<feature type="compositionally biased region" description="Acidic residues" evidence="10">
    <location>
        <begin position="49"/>
        <end position="70"/>
    </location>
</feature>
<keyword evidence="4 9" id="KW-0547">Nucleotide-binding</keyword>
<comment type="caution">
    <text evidence="12">The sequence shown here is derived from an EMBL/GenBank/DDBJ whole genome shotgun (WGS) entry which is preliminary data.</text>
</comment>
<protein>
    <recommendedName>
        <fullName evidence="1">non-specific serine/threonine protein kinase</fullName>
        <ecNumber evidence="1">2.7.11.1</ecNumber>
    </recommendedName>
</protein>